<organism evidence="17 18">
    <name type="scientific">Ramazzottius varieornatus</name>
    <name type="common">Water bear</name>
    <name type="synonym">Tardigrade</name>
    <dbReference type="NCBI Taxonomy" id="947166"/>
    <lineage>
        <taxon>Eukaryota</taxon>
        <taxon>Metazoa</taxon>
        <taxon>Ecdysozoa</taxon>
        <taxon>Tardigrada</taxon>
        <taxon>Eutardigrada</taxon>
        <taxon>Parachela</taxon>
        <taxon>Hypsibioidea</taxon>
        <taxon>Ramazzottiidae</taxon>
        <taxon>Ramazzottius</taxon>
    </lineage>
</organism>
<evidence type="ECO:0000256" key="4">
    <source>
        <dbReference type="ARBA" id="ARBA00022692"/>
    </source>
</evidence>
<dbReference type="SMART" id="SM00008">
    <property type="entry name" value="HormR"/>
    <property type="match status" value="1"/>
</dbReference>
<evidence type="ECO:0000256" key="14">
    <source>
        <dbReference type="SAM" id="Phobius"/>
    </source>
</evidence>
<keyword evidence="9" id="KW-1015">Disulfide bond</keyword>
<dbReference type="PROSITE" id="PS00650">
    <property type="entry name" value="G_PROTEIN_RECEP_F2_2"/>
    <property type="match status" value="1"/>
</dbReference>
<keyword evidence="8 14" id="KW-0472">Membrane</keyword>
<evidence type="ECO:0000313" key="17">
    <source>
        <dbReference type="EMBL" id="GAU98939.1"/>
    </source>
</evidence>
<evidence type="ECO:0000313" key="18">
    <source>
        <dbReference type="Proteomes" id="UP000186922"/>
    </source>
</evidence>
<accession>A0A1D1VBC8</accession>
<keyword evidence="6 14" id="KW-1133">Transmembrane helix</keyword>
<feature type="transmembrane region" description="Helical" evidence="14">
    <location>
        <begin position="289"/>
        <end position="310"/>
    </location>
</feature>
<keyword evidence="3" id="KW-1003">Cell membrane</keyword>
<feature type="compositionally biased region" description="Polar residues" evidence="13">
    <location>
        <begin position="473"/>
        <end position="482"/>
    </location>
</feature>
<evidence type="ECO:0000256" key="12">
    <source>
        <dbReference type="ARBA" id="ARBA00023224"/>
    </source>
</evidence>
<feature type="transmembrane region" description="Helical" evidence="14">
    <location>
        <begin position="368"/>
        <end position="388"/>
    </location>
</feature>
<dbReference type="Gene3D" id="1.20.1070.10">
    <property type="entry name" value="Rhodopsin 7-helix transmembrane proteins"/>
    <property type="match status" value="1"/>
</dbReference>
<evidence type="ECO:0000259" key="16">
    <source>
        <dbReference type="PROSITE" id="PS50261"/>
    </source>
</evidence>
<dbReference type="InterPro" id="IPR000832">
    <property type="entry name" value="GPCR_2_secretin-like"/>
</dbReference>
<dbReference type="AlphaFoldDB" id="A0A1D1VBC8"/>
<feature type="transmembrane region" description="Helical" evidence="14">
    <location>
        <begin position="140"/>
        <end position="162"/>
    </location>
</feature>
<dbReference type="CDD" id="cd15260">
    <property type="entry name" value="7tmB1_NPR_B4_insect-like"/>
    <property type="match status" value="1"/>
</dbReference>
<dbReference type="STRING" id="947166.A0A1D1VBC8"/>
<keyword evidence="7" id="KW-0297">G-protein coupled receptor</keyword>
<evidence type="ECO:0000256" key="1">
    <source>
        <dbReference type="ARBA" id="ARBA00004651"/>
    </source>
</evidence>
<keyword evidence="10" id="KW-0675">Receptor</keyword>
<proteinExistence type="inferred from homology"/>
<dbReference type="PROSITE" id="PS00649">
    <property type="entry name" value="G_PROTEIN_RECEP_F2_1"/>
    <property type="match status" value="1"/>
</dbReference>
<feature type="transmembrane region" description="Helical" evidence="14">
    <location>
        <begin position="331"/>
        <end position="348"/>
    </location>
</feature>
<evidence type="ECO:0000259" key="15">
    <source>
        <dbReference type="PROSITE" id="PS50227"/>
    </source>
</evidence>
<evidence type="ECO:0008006" key="19">
    <source>
        <dbReference type="Google" id="ProtNLM"/>
    </source>
</evidence>
<dbReference type="PANTHER" id="PTHR45620:SF32">
    <property type="entry name" value="DIURETIC HORMONE 31 RECEPTOR, ISOFORM C"/>
    <property type="match status" value="1"/>
</dbReference>
<dbReference type="PROSITE" id="PS50227">
    <property type="entry name" value="G_PROTEIN_RECEP_F2_3"/>
    <property type="match status" value="1"/>
</dbReference>
<keyword evidence="18" id="KW-1185">Reference proteome</keyword>
<dbReference type="InterPro" id="IPR036445">
    <property type="entry name" value="GPCR_2_extracell_dom_sf"/>
</dbReference>
<feature type="transmembrane region" description="Helical" evidence="14">
    <location>
        <begin position="250"/>
        <end position="269"/>
    </location>
</feature>
<feature type="domain" description="G-protein coupled receptors family 2 profile 2" evidence="16">
    <location>
        <begin position="137"/>
        <end position="389"/>
    </location>
</feature>
<evidence type="ECO:0000256" key="9">
    <source>
        <dbReference type="ARBA" id="ARBA00023157"/>
    </source>
</evidence>
<dbReference type="InterPro" id="IPR017983">
    <property type="entry name" value="GPCR_2_secretin-like_CS"/>
</dbReference>
<feature type="transmembrane region" description="Helical" evidence="14">
    <location>
        <begin position="214"/>
        <end position="238"/>
    </location>
</feature>
<dbReference type="SUPFAM" id="SSF111418">
    <property type="entry name" value="Hormone receptor domain"/>
    <property type="match status" value="1"/>
</dbReference>
<dbReference type="PANTHER" id="PTHR45620">
    <property type="entry name" value="PDF RECEPTOR-LIKE PROTEIN-RELATED"/>
    <property type="match status" value="1"/>
</dbReference>
<dbReference type="PRINTS" id="PR00249">
    <property type="entry name" value="GPCRSECRETIN"/>
</dbReference>
<comment type="caution">
    <text evidence="17">The sequence shown here is derived from an EMBL/GenBank/DDBJ whole genome shotgun (WGS) entry which is preliminary data.</text>
</comment>
<dbReference type="GO" id="GO:0005886">
    <property type="term" value="C:plasma membrane"/>
    <property type="evidence" value="ECO:0007669"/>
    <property type="project" value="UniProtKB-SubCell"/>
</dbReference>
<reference evidence="17 18" key="1">
    <citation type="journal article" date="2016" name="Nat. Commun.">
        <title>Extremotolerant tardigrade genome and improved radiotolerance of human cultured cells by tardigrade-unique protein.</title>
        <authorList>
            <person name="Hashimoto T."/>
            <person name="Horikawa D.D."/>
            <person name="Saito Y."/>
            <person name="Kuwahara H."/>
            <person name="Kozuka-Hata H."/>
            <person name="Shin-I T."/>
            <person name="Minakuchi Y."/>
            <person name="Ohishi K."/>
            <person name="Motoyama A."/>
            <person name="Aizu T."/>
            <person name="Enomoto A."/>
            <person name="Kondo K."/>
            <person name="Tanaka S."/>
            <person name="Hara Y."/>
            <person name="Koshikawa S."/>
            <person name="Sagara H."/>
            <person name="Miura T."/>
            <person name="Yokobori S."/>
            <person name="Miyagawa K."/>
            <person name="Suzuki Y."/>
            <person name="Kubo T."/>
            <person name="Oyama M."/>
            <person name="Kohara Y."/>
            <person name="Fujiyama A."/>
            <person name="Arakawa K."/>
            <person name="Katayama T."/>
            <person name="Toyoda A."/>
            <person name="Kunieda T."/>
        </authorList>
    </citation>
    <scope>NUCLEOTIDE SEQUENCE [LARGE SCALE GENOMIC DNA]</scope>
    <source>
        <strain evidence="17 18">YOKOZUNA-1</strain>
    </source>
</reference>
<dbReference type="InterPro" id="IPR050332">
    <property type="entry name" value="GPCR_2"/>
</dbReference>
<dbReference type="PRINTS" id="PR01350">
    <property type="entry name" value="CTRFAMILY"/>
</dbReference>
<gene>
    <name evidence="17" type="primary">RvY_10011</name>
    <name evidence="17" type="synonym">RvY_10011.1</name>
    <name evidence="17" type="ORF">RvY_10011-1</name>
</gene>
<feature type="transmembrane region" description="Helical" evidence="14">
    <location>
        <begin position="174"/>
        <end position="194"/>
    </location>
</feature>
<keyword evidence="5" id="KW-0732">Signal</keyword>
<sequence length="536" mass="60691">MEDIYLAAHNETEEEIELQGDEVIDELPHYKFEFIAKQHAALSECRDKIFDQPYPQDGQVYCNRTFDGWGCWNDTLAGTRAFIPCPTWANEGFDAKLTAFKDCNADGEWWVHPETGNPWSNYTTCINSEYLSRQQTINQIYLVGYSISLFFLLISLFIFCYFRQLRSTRVSIHKQLFVSFIVHNIVWIIHDTAITPNTDVVKENSWACRLFHVFIRYVLVCNYFWMFCEGLYLHTVLVVAFVKTELLMKIFYSIGWGLPIIPAVSYGIVRALDAQENQKCWINPGTYVYILAAPVIISLLANLIFLCNIVRVLITKMRATNSREDHHTRKAVKATLILVPLLGLQYILFPFRPEEASAGADVTFAYDIASAVFTSLQGLFVSLIFCFFNGEVVDLTRRDLRTRRESYVLNRTRSSTVNHSSIRSKHRNGAGTNSASPSPDVRRPSQFYAHQDSVKCKTPSPNSKSRRPGVFQWQDSSGSLTSGLGVKVASKGSPGGSSFRRLSYLPECAPLNPDQESPPGTDALVPIKEETSVVAL</sequence>
<evidence type="ECO:0000256" key="10">
    <source>
        <dbReference type="ARBA" id="ARBA00023170"/>
    </source>
</evidence>
<keyword evidence="11" id="KW-0325">Glycoprotein</keyword>
<evidence type="ECO:0000256" key="5">
    <source>
        <dbReference type="ARBA" id="ARBA00022729"/>
    </source>
</evidence>
<protein>
    <recommendedName>
        <fullName evidence="19">Calcitonin receptor</fullName>
    </recommendedName>
</protein>
<keyword evidence="4 14" id="KW-0812">Transmembrane</keyword>
<dbReference type="OrthoDB" id="16753at2759"/>
<feature type="domain" description="G-protein coupled receptors family 2 profile 1" evidence="15">
    <location>
        <begin position="44"/>
        <end position="129"/>
    </location>
</feature>
<dbReference type="InterPro" id="IPR003287">
    <property type="entry name" value="GPCR_2_calcitonin_rcpt_fam"/>
</dbReference>
<evidence type="ECO:0000256" key="11">
    <source>
        <dbReference type="ARBA" id="ARBA00023180"/>
    </source>
</evidence>
<dbReference type="GO" id="GO:0007188">
    <property type="term" value="P:adenylate cyclase-modulating G protein-coupled receptor signaling pathway"/>
    <property type="evidence" value="ECO:0007669"/>
    <property type="project" value="TreeGrafter"/>
</dbReference>
<dbReference type="InterPro" id="IPR001879">
    <property type="entry name" value="GPCR_2_extracellular_dom"/>
</dbReference>
<dbReference type="PROSITE" id="PS50261">
    <property type="entry name" value="G_PROTEIN_RECEP_F2_4"/>
    <property type="match status" value="1"/>
</dbReference>
<keyword evidence="12" id="KW-0807">Transducer</keyword>
<dbReference type="Pfam" id="PF02793">
    <property type="entry name" value="HRM"/>
    <property type="match status" value="1"/>
</dbReference>
<feature type="region of interest" description="Disordered" evidence="13">
    <location>
        <begin position="416"/>
        <end position="501"/>
    </location>
</feature>
<evidence type="ECO:0000256" key="6">
    <source>
        <dbReference type="ARBA" id="ARBA00022989"/>
    </source>
</evidence>
<dbReference type="GO" id="GO:0007166">
    <property type="term" value="P:cell surface receptor signaling pathway"/>
    <property type="evidence" value="ECO:0007669"/>
    <property type="project" value="InterPro"/>
</dbReference>
<dbReference type="InterPro" id="IPR017981">
    <property type="entry name" value="GPCR_2-like_7TM"/>
</dbReference>
<comment type="subcellular location">
    <subcellularLocation>
        <location evidence="1">Cell membrane</location>
        <topology evidence="1">Multi-pass membrane protein</topology>
    </subcellularLocation>
</comment>
<dbReference type="Proteomes" id="UP000186922">
    <property type="component" value="Unassembled WGS sequence"/>
</dbReference>
<dbReference type="Gene3D" id="4.10.1240.10">
    <property type="entry name" value="GPCR, family 2, extracellular hormone receptor domain"/>
    <property type="match status" value="1"/>
</dbReference>
<evidence type="ECO:0000256" key="8">
    <source>
        <dbReference type="ARBA" id="ARBA00023136"/>
    </source>
</evidence>
<dbReference type="EMBL" id="BDGG01000005">
    <property type="protein sequence ID" value="GAU98939.1"/>
    <property type="molecule type" value="Genomic_DNA"/>
</dbReference>
<comment type="similarity">
    <text evidence="2">Belongs to the G-protein coupled receptor 2 family.</text>
</comment>
<evidence type="ECO:0000256" key="13">
    <source>
        <dbReference type="SAM" id="MobiDB-lite"/>
    </source>
</evidence>
<dbReference type="Pfam" id="PF00002">
    <property type="entry name" value="7tm_2"/>
    <property type="match status" value="1"/>
</dbReference>
<dbReference type="GO" id="GO:0004948">
    <property type="term" value="F:calcitonin receptor activity"/>
    <property type="evidence" value="ECO:0007669"/>
    <property type="project" value="InterPro"/>
</dbReference>
<evidence type="ECO:0000256" key="3">
    <source>
        <dbReference type="ARBA" id="ARBA00022475"/>
    </source>
</evidence>
<evidence type="ECO:0000256" key="2">
    <source>
        <dbReference type="ARBA" id="ARBA00005314"/>
    </source>
</evidence>
<name>A0A1D1VBC8_RAMVA</name>
<evidence type="ECO:0000256" key="7">
    <source>
        <dbReference type="ARBA" id="ARBA00023040"/>
    </source>
</evidence>